<dbReference type="PROSITE" id="PS50893">
    <property type="entry name" value="ABC_TRANSPORTER_2"/>
    <property type="match status" value="1"/>
</dbReference>
<dbReference type="Gene3D" id="3.40.50.300">
    <property type="entry name" value="P-loop containing nucleotide triphosphate hydrolases"/>
    <property type="match status" value="1"/>
</dbReference>
<evidence type="ECO:0000256" key="3">
    <source>
        <dbReference type="ARBA" id="ARBA00022741"/>
    </source>
</evidence>
<sequence length="277" mass="30996">MSWNRKDKSAADILSVKGLKMYFPIQKGLLRRVVGHTKAVDGIDFSIKRGETLGMVGESGSGKTTIGRCIVRVYDPTEGSISFHANGKMIDLLKLKGKELQGMRKKIQMLFQDPFSSLNPRMNIMDIITEPLVIHKIGNKEEQRQQAKSLLDMVGLSADHLNMYPHQFSGGQRQRIGIARCLSLSPDLIICDEPVSALDVSIQAQVLNLLADLQKELDLSYLFIAHDLSVVEYISDRIVVIYLGRIMEIAYSDVLYTEPRHPYTEALLASISKYEAG</sequence>
<dbReference type="Pfam" id="PF00005">
    <property type="entry name" value="ABC_tran"/>
    <property type="match status" value="1"/>
</dbReference>
<evidence type="ECO:0000256" key="2">
    <source>
        <dbReference type="ARBA" id="ARBA00022448"/>
    </source>
</evidence>
<keyword evidence="3" id="KW-0547">Nucleotide-binding</keyword>
<dbReference type="InterPro" id="IPR017871">
    <property type="entry name" value="ABC_transporter-like_CS"/>
</dbReference>
<evidence type="ECO:0000256" key="4">
    <source>
        <dbReference type="ARBA" id="ARBA00022840"/>
    </source>
</evidence>
<keyword evidence="2" id="KW-0813">Transport</keyword>
<dbReference type="PROSITE" id="PS00211">
    <property type="entry name" value="ABC_TRANSPORTER_1"/>
    <property type="match status" value="1"/>
</dbReference>
<name>A0A0F8YMA5_9ZZZZ</name>
<organism evidence="6">
    <name type="scientific">marine sediment metagenome</name>
    <dbReference type="NCBI Taxonomy" id="412755"/>
    <lineage>
        <taxon>unclassified sequences</taxon>
        <taxon>metagenomes</taxon>
        <taxon>ecological metagenomes</taxon>
    </lineage>
</organism>
<dbReference type="AlphaFoldDB" id="A0A0F8YMA5"/>
<dbReference type="InterPro" id="IPR003593">
    <property type="entry name" value="AAA+_ATPase"/>
</dbReference>
<dbReference type="GO" id="GO:0016887">
    <property type="term" value="F:ATP hydrolysis activity"/>
    <property type="evidence" value="ECO:0007669"/>
    <property type="project" value="InterPro"/>
</dbReference>
<feature type="domain" description="ABC transporter" evidence="5">
    <location>
        <begin position="25"/>
        <end position="268"/>
    </location>
</feature>
<evidence type="ECO:0000313" key="6">
    <source>
        <dbReference type="EMBL" id="KKK55319.1"/>
    </source>
</evidence>
<dbReference type="InterPro" id="IPR050319">
    <property type="entry name" value="ABC_transp_ATP-bind"/>
</dbReference>
<dbReference type="PANTHER" id="PTHR43776">
    <property type="entry name" value="TRANSPORT ATP-BINDING PROTEIN"/>
    <property type="match status" value="1"/>
</dbReference>
<keyword evidence="4" id="KW-0067">ATP-binding</keyword>
<dbReference type="GO" id="GO:0005524">
    <property type="term" value="F:ATP binding"/>
    <property type="evidence" value="ECO:0007669"/>
    <property type="project" value="UniProtKB-KW"/>
</dbReference>
<dbReference type="PANTHER" id="PTHR43776:SF7">
    <property type="entry name" value="D,D-DIPEPTIDE TRANSPORT ATP-BINDING PROTEIN DDPF-RELATED"/>
    <property type="match status" value="1"/>
</dbReference>
<proteinExistence type="inferred from homology"/>
<reference evidence="6" key="1">
    <citation type="journal article" date="2015" name="Nature">
        <title>Complex archaea that bridge the gap between prokaryotes and eukaryotes.</title>
        <authorList>
            <person name="Spang A."/>
            <person name="Saw J.H."/>
            <person name="Jorgensen S.L."/>
            <person name="Zaremba-Niedzwiedzka K."/>
            <person name="Martijn J."/>
            <person name="Lind A.E."/>
            <person name="van Eijk R."/>
            <person name="Schleper C."/>
            <person name="Guy L."/>
            <person name="Ettema T.J."/>
        </authorList>
    </citation>
    <scope>NUCLEOTIDE SEQUENCE</scope>
</reference>
<dbReference type="InterPro" id="IPR027417">
    <property type="entry name" value="P-loop_NTPase"/>
</dbReference>
<comment type="similarity">
    <text evidence="1">Belongs to the ABC transporter superfamily.</text>
</comment>
<evidence type="ECO:0000256" key="1">
    <source>
        <dbReference type="ARBA" id="ARBA00005417"/>
    </source>
</evidence>
<evidence type="ECO:0000259" key="5">
    <source>
        <dbReference type="PROSITE" id="PS50893"/>
    </source>
</evidence>
<dbReference type="EMBL" id="LAZR01065550">
    <property type="protein sequence ID" value="KKK55319.1"/>
    <property type="molecule type" value="Genomic_DNA"/>
</dbReference>
<dbReference type="FunFam" id="3.40.50.300:FF:000016">
    <property type="entry name" value="Oligopeptide ABC transporter ATP-binding component"/>
    <property type="match status" value="1"/>
</dbReference>
<gene>
    <name evidence="6" type="ORF">LCGC14_3075740</name>
</gene>
<dbReference type="SMART" id="SM00382">
    <property type="entry name" value="AAA"/>
    <property type="match status" value="1"/>
</dbReference>
<comment type="caution">
    <text evidence="6">The sequence shown here is derived from an EMBL/GenBank/DDBJ whole genome shotgun (WGS) entry which is preliminary data.</text>
</comment>
<accession>A0A0F8YMA5</accession>
<feature type="non-terminal residue" evidence="6">
    <location>
        <position position="277"/>
    </location>
</feature>
<dbReference type="InterPro" id="IPR003439">
    <property type="entry name" value="ABC_transporter-like_ATP-bd"/>
</dbReference>
<dbReference type="GO" id="GO:0055085">
    <property type="term" value="P:transmembrane transport"/>
    <property type="evidence" value="ECO:0007669"/>
    <property type="project" value="UniProtKB-ARBA"/>
</dbReference>
<protein>
    <recommendedName>
        <fullName evidence="5">ABC transporter domain-containing protein</fullName>
    </recommendedName>
</protein>
<dbReference type="SUPFAM" id="SSF52540">
    <property type="entry name" value="P-loop containing nucleoside triphosphate hydrolases"/>
    <property type="match status" value="1"/>
</dbReference>
<dbReference type="CDD" id="cd03257">
    <property type="entry name" value="ABC_NikE_OppD_transporters"/>
    <property type="match status" value="1"/>
</dbReference>